<dbReference type="PANTHER" id="PTHR12323">
    <property type="entry name" value="SR-RELATED CTD ASSOCIATED FACTOR 6"/>
    <property type="match status" value="1"/>
</dbReference>
<proteinExistence type="predicted"/>
<organism evidence="3 4">
    <name type="scientific">Clonostachys byssicola</name>
    <dbReference type="NCBI Taxonomy" id="160290"/>
    <lineage>
        <taxon>Eukaryota</taxon>
        <taxon>Fungi</taxon>
        <taxon>Dikarya</taxon>
        <taxon>Ascomycota</taxon>
        <taxon>Pezizomycotina</taxon>
        <taxon>Sordariomycetes</taxon>
        <taxon>Hypocreomycetidae</taxon>
        <taxon>Hypocreales</taxon>
        <taxon>Bionectriaceae</taxon>
        <taxon>Clonostachys</taxon>
    </lineage>
</organism>
<feature type="domain" description="CID" evidence="2">
    <location>
        <begin position="24"/>
        <end position="179"/>
    </location>
</feature>
<dbReference type="EMBL" id="CABFNO020001301">
    <property type="protein sequence ID" value="CAG9979608.1"/>
    <property type="molecule type" value="Genomic_DNA"/>
</dbReference>
<reference evidence="3" key="1">
    <citation type="submission" date="2021-10" db="EMBL/GenBank/DDBJ databases">
        <authorList>
            <person name="Piombo E."/>
        </authorList>
    </citation>
    <scope>NUCLEOTIDE SEQUENCE</scope>
</reference>
<dbReference type="InterPro" id="IPR006569">
    <property type="entry name" value="CID_dom"/>
</dbReference>
<dbReference type="OrthoDB" id="21470at2759"/>
<dbReference type="PANTHER" id="PTHR12323:SF0">
    <property type="entry name" value="CALCIUM HOMEOSTASIS ENDOPLASMIC RETICULUM PROTEIN"/>
    <property type="match status" value="1"/>
</dbReference>
<evidence type="ECO:0000313" key="4">
    <source>
        <dbReference type="Proteomes" id="UP000754883"/>
    </source>
</evidence>
<sequence length="475" mass="53298">MEHELAIANAALFAALFRADPTPLTRPDAEAFLLLLDSALVQCSRPNVQVCFIARDTSWIVDNIAVSSTHRATALGKYLAALASKPSDRGRRISLKRWRLHILFLLNDVIHHLVTRLNNHKLESAWEAHLPALFAAAADFEQCPKHKNKLENLLDLWQEKSYFSASFIAKLRDALANGVSPQQPPSQSISNTNVKLSKDTPFILPALHGDPSTPWFDLPASTWLMHMQSNSTKPMKPEEIKPLQLKAGPASQKLVAAVQDLLADADYIFSKGTQENNDEINELGERIILDDVTGEIVGGETYYGWSRKFCEQMKIHKRKAKNREAKGRSSSRSRSRSMSMSDQDSRRRSLSPGRVVDIPTRQLDEVAPAVEVEVEAPTHDASVDAHIVARLPDLGPALAPALARDSRHITTDRHPRPRTTSWVLNHHHPLLPLRPNTPSLLSLPLHHKDMQVLGPRRRQILWEDHLRIGSLLYHL</sequence>
<protein>
    <recommendedName>
        <fullName evidence="2">CID domain-containing protein</fullName>
    </recommendedName>
</protein>
<evidence type="ECO:0000313" key="3">
    <source>
        <dbReference type="EMBL" id="CAG9979608.1"/>
    </source>
</evidence>
<evidence type="ECO:0000259" key="2">
    <source>
        <dbReference type="PROSITE" id="PS51391"/>
    </source>
</evidence>
<dbReference type="Proteomes" id="UP000754883">
    <property type="component" value="Unassembled WGS sequence"/>
</dbReference>
<name>A0A9N9U6X8_9HYPO</name>
<feature type="region of interest" description="Disordered" evidence="1">
    <location>
        <begin position="316"/>
        <end position="358"/>
    </location>
</feature>
<gene>
    <name evidence="3" type="ORF">CBYS24578_00005043</name>
</gene>
<dbReference type="AlphaFoldDB" id="A0A9N9U6X8"/>
<dbReference type="PROSITE" id="PS51391">
    <property type="entry name" value="CID"/>
    <property type="match status" value="1"/>
</dbReference>
<keyword evidence="4" id="KW-1185">Reference proteome</keyword>
<evidence type="ECO:0000256" key="1">
    <source>
        <dbReference type="SAM" id="MobiDB-lite"/>
    </source>
</evidence>
<dbReference type="GO" id="GO:0048471">
    <property type="term" value="C:perinuclear region of cytoplasm"/>
    <property type="evidence" value="ECO:0007669"/>
    <property type="project" value="TreeGrafter"/>
</dbReference>
<accession>A0A9N9U6X8</accession>
<dbReference type="Gene3D" id="1.25.40.90">
    <property type="match status" value="1"/>
</dbReference>
<dbReference type="InterPro" id="IPR008942">
    <property type="entry name" value="ENTH_VHS"/>
</dbReference>
<comment type="caution">
    <text evidence="3">The sequence shown here is derived from an EMBL/GenBank/DDBJ whole genome shotgun (WGS) entry which is preliminary data.</text>
</comment>
<dbReference type="GO" id="GO:0006874">
    <property type="term" value="P:intracellular calcium ion homeostasis"/>
    <property type="evidence" value="ECO:0007669"/>
    <property type="project" value="TreeGrafter"/>
</dbReference>
<dbReference type="Pfam" id="PF04818">
    <property type="entry name" value="CID"/>
    <property type="match status" value="1"/>
</dbReference>